<feature type="compositionally biased region" description="Polar residues" evidence="1">
    <location>
        <begin position="350"/>
        <end position="359"/>
    </location>
</feature>
<feature type="region of interest" description="Disordered" evidence="1">
    <location>
        <begin position="304"/>
        <end position="368"/>
    </location>
</feature>
<gene>
    <name evidence="3" type="primary">LOC104589109</name>
</gene>
<dbReference type="eggNOG" id="ENOG502RPA4">
    <property type="taxonomic scope" value="Eukaryota"/>
</dbReference>
<dbReference type="OMA" id="WSFVNEE"/>
<feature type="compositionally biased region" description="Acidic residues" evidence="1">
    <location>
        <begin position="547"/>
        <end position="556"/>
    </location>
</feature>
<dbReference type="RefSeq" id="XP_010245603.1">
    <property type="nucleotide sequence ID" value="XM_010247301.2"/>
</dbReference>
<dbReference type="OrthoDB" id="1913411at2759"/>
<organism evidence="2 3">
    <name type="scientific">Nelumbo nucifera</name>
    <name type="common">Sacred lotus</name>
    <dbReference type="NCBI Taxonomy" id="4432"/>
    <lineage>
        <taxon>Eukaryota</taxon>
        <taxon>Viridiplantae</taxon>
        <taxon>Streptophyta</taxon>
        <taxon>Embryophyta</taxon>
        <taxon>Tracheophyta</taxon>
        <taxon>Spermatophyta</taxon>
        <taxon>Magnoliopsida</taxon>
        <taxon>Proteales</taxon>
        <taxon>Nelumbonaceae</taxon>
        <taxon>Nelumbo</taxon>
    </lineage>
</organism>
<dbReference type="Proteomes" id="UP000189703">
    <property type="component" value="Unplaced"/>
</dbReference>
<reference evidence="3" key="1">
    <citation type="submission" date="2025-08" db="UniProtKB">
        <authorList>
            <consortium name="RefSeq"/>
        </authorList>
    </citation>
    <scope>IDENTIFICATION</scope>
</reference>
<feature type="region of interest" description="Disordered" evidence="1">
    <location>
        <begin position="1"/>
        <end position="53"/>
    </location>
</feature>
<feature type="region of interest" description="Disordered" evidence="1">
    <location>
        <begin position="424"/>
        <end position="452"/>
    </location>
</feature>
<evidence type="ECO:0000313" key="3">
    <source>
        <dbReference type="RefSeq" id="XP_010245603.1"/>
    </source>
</evidence>
<name>A0A1U7YYC5_NELNU</name>
<accession>A0A1U7YYC5</accession>
<dbReference type="KEGG" id="nnu:104589109"/>
<evidence type="ECO:0000256" key="1">
    <source>
        <dbReference type="SAM" id="MobiDB-lite"/>
    </source>
</evidence>
<protein>
    <submittedName>
        <fullName evidence="3">Uncharacterized protein LOC104589109</fullName>
    </submittedName>
</protein>
<dbReference type="GeneID" id="104589109"/>
<dbReference type="AlphaFoldDB" id="A0A1U7YYC5"/>
<proteinExistence type="predicted"/>
<keyword evidence="2" id="KW-1185">Reference proteome</keyword>
<evidence type="ECO:0000313" key="2">
    <source>
        <dbReference type="Proteomes" id="UP000189703"/>
    </source>
</evidence>
<sequence>MEKKKKDNKLQLTSQEAETNEFEGKEDQNQTGIPRKNPRNGSPPHENAPPVGQQYQPIFQWPYTPQPTLQQSPMIPRPLPTQQIPTLLLNRWQSPLLSTPQQPQQQQQSVINNQFQQGQLPYQASQTSVTMWLPPRPGFHALGGAYQPAVPMGTTDSSWQTSFVAGGNSSRNEPHVPGFCFQGAYSHPIRCSGPWDPSSWWSQGQQTQPAYAFPGAYGYFPVTLQPALDYSASCVRTPQKGIIRPQTKLSQKHQQMWEAQSMENVQLWTAISQLQSEMAAYGNRLMKLEAEVLSLKPTMEEIPVDPANNALAGQQTSKRGRPKKPIATVDGLHSPDKCQPRSRGRKPTQLKVQSKTKGINSEKGVNKVEDREKGCHAALVNENNATIQQENDGRIPKVFTSGSSNFELNGASVKLPVEVQATTTHQESSGTQMGGAGFNPTSEIKGDNNKEEEKKTTFSINQQVKGSNIEGASTTYRATVDNGNNRWPSNILPDDSERSILDMRSHSLYGCDSVIRQGGKVVPGWGFANEENASEEHDDVVVGSGKEDEDEMEEDTSSGADEIGQAKADCAYGLDPTGGTSDKVLPQLNRW</sequence>
<feature type="region of interest" description="Disordered" evidence="1">
    <location>
        <begin position="530"/>
        <end position="591"/>
    </location>
</feature>